<feature type="domain" description="Glycosyltransferase 2-like" evidence="1">
    <location>
        <begin position="194"/>
        <end position="306"/>
    </location>
</feature>
<dbReference type="PANTHER" id="PTHR23416">
    <property type="entry name" value="SIALIC ACID SYNTHASE-RELATED"/>
    <property type="match status" value="1"/>
</dbReference>
<dbReference type="Pfam" id="PF00132">
    <property type="entry name" value="Hexapep"/>
    <property type="match status" value="1"/>
</dbReference>
<organism evidence="2 3">
    <name type="scientific">Paenibacillus phytohabitans</name>
    <dbReference type="NCBI Taxonomy" id="2654978"/>
    <lineage>
        <taxon>Bacteria</taxon>
        <taxon>Bacillati</taxon>
        <taxon>Bacillota</taxon>
        <taxon>Bacilli</taxon>
        <taxon>Bacillales</taxon>
        <taxon>Paenibacillaceae</taxon>
        <taxon>Paenibacillus</taxon>
    </lineage>
</organism>
<dbReference type="InterPro" id="IPR011004">
    <property type="entry name" value="Trimer_LpxA-like_sf"/>
</dbReference>
<dbReference type="InterPro" id="IPR001451">
    <property type="entry name" value="Hexapep"/>
</dbReference>
<name>A0ABX1YKH5_9BACL</name>
<dbReference type="CDD" id="cd00761">
    <property type="entry name" value="Glyco_tranf_GTA_type"/>
    <property type="match status" value="1"/>
</dbReference>
<dbReference type="Proteomes" id="UP000596857">
    <property type="component" value="Unassembled WGS sequence"/>
</dbReference>
<dbReference type="Pfam" id="PF00535">
    <property type="entry name" value="Glycos_transf_2"/>
    <property type="match status" value="1"/>
</dbReference>
<gene>
    <name evidence="2" type="ORF">GC101_22095</name>
</gene>
<dbReference type="CDD" id="cd04647">
    <property type="entry name" value="LbH_MAT_like"/>
    <property type="match status" value="1"/>
</dbReference>
<comment type="caution">
    <text evidence="2">The sequence shown here is derived from an EMBL/GenBank/DDBJ whole genome shotgun (WGS) entry which is preliminary data.</text>
</comment>
<accession>A0ABX1YKH5</accession>
<evidence type="ECO:0000259" key="1">
    <source>
        <dbReference type="Pfam" id="PF00535"/>
    </source>
</evidence>
<reference evidence="2 3" key="1">
    <citation type="submission" date="2019-10" db="EMBL/GenBank/DDBJ databases">
        <title>Description of Paenibacillus terricola sp. nov.</title>
        <authorList>
            <person name="Carlier A."/>
            <person name="Qi S."/>
        </authorList>
    </citation>
    <scope>NUCLEOTIDE SEQUENCE [LARGE SCALE GENOMIC DNA]</scope>
    <source>
        <strain evidence="2 3">LMG 31459</strain>
    </source>
</reference>
<dbReference type="InterPro" id="IPR029044">
    <property type="entry name" value="Nucleotide-diphossugar_trans"/>
</dbReference>
<sequence length="394" mass="44107">MDTISPSLYYRFYRYRSGCKIASDGVFSLPEQTAFGTEVLVKEGYRLDIPFPARDGSPRIVIGDRCECNRNLTITALHKVELKADVMTGPHVFITDAKQPWEKGVNGVSSVTIGESSWIGAYSSILGNVKIGKGCVIGAGSVILQDVPDYCVVAGNPAVFRRIYEPSSGEWIRVKSEAQARELLERRRKEPLLSICIPVYNQADELRRCLESIYAQTDDAGLIEVCVLDDASADETEEVASHYGSLYHSFRYLRNQASTVGSLPLPQAVDMARGKFVMAHDSAACFSPGSLIPFLNVLHTHSDCAFVLIEQMLVRGAPQTEMLEGLSEYHQLTAERSTEPLLHILNRQEWNRAADLPQTEESLNSWINRQYALLMSNPRFYLCRYKMFDVPVIH</sequence>
<dbReference type="Gene3D" id="2.160.10.10">
    <property type="entry name" value="Hexapeptide repeat proteins"/>
    <property type="match status" value="1"/>
</dbReference>
<dbReference type="EMBL" id="WHOB01000066">
    <property type="protein sequence ID" value="NOU81557.1"/>
    <property type="molecule type" value="Genomic_DNA"/>
</dbReference>
<evidence type="ECO:0000313" key="2">
    <source>
        <dbReference type="EMBL" id="NOU81557.1"/>
    </source>
</evidence>
<dbReference type="RefSeq" id="WP_171719031.1">
    <property type="nucleotide sequence ID" value="NZ_WHOB01000066.1"/>
</dbReference>
<dbReference type="Gene3D" id="3.90.550.10">
    <property type="entry name" value="Spore Coat Polysaccharide Biosynthesis Protein SpsA, Chain A"/>
    <property type="match status" value="1"/>
</dbReference>
<dbReference type="InterPro" id="IPR001173">
    <property type="entry name" value="Glyco_trans_2-like"/>
</dbReference>
<dbReference type="SUPFAM" id="SSF53448">
    <property type="entry name" value="Nucleotide-diphospho-sugar transferases"/>
    <property type="match status" value="1"/>
</dbReference>
<dbReference type="SUPFAM" id="SSF51161">
    <property type="entry name" value="Trimeric LpxA-like enzymes"/>
    <property type="match status" value="1"/>
</dbReference>
<dbReference type="InterPro" id="IPR051159">
    <property type="entry name" value="Hexapeptide_acetyltransf"/>
</dbReference>
<proteinExistence type="predicted"/>
<protein>
    <submittedName>
        <fullName evidence="2">Glycosyltransferase</fullName>
    </submittedName>
</protein>
<keyword evidence="3" id="KW-1185">Reference proteome</keyword>
<evidence type="ECO:0000313" key="3">
    <source>
        <dbReference type="Proteomes" id="UP000596857"/>
    </source>
</evidence>